<dbReference type="HOGENOM" id="CLU_3325689_0_0_4"/>
<dbReference type="EMBL" id="CM000832">
    <property type="protein sequence ID" value="EET07063.1"/>
    <property type="molecule type" value="Genomic_DNA"/>
</dbReference>
<evidence type="ECO:0000313" key="1">
    <source>
        <dbReference type="EMBL" id="EET07063.1"/>
    </source>
</evidence>
<protein>
    <submittedName>
        <fullName evidence="1">Uncharacterized protein</fullName>
    </submittedName>
</protein>
<gene>
    <name evidence="1" type="ORF">BURPS1710A_3514</name>
</gene>
<name>A0A0E1W1Q5_BURPE</name>
<accession>A0A0E1W1Q5</accession>
<sequence>MWHRNSIHNSSSDAVRCVHRFNRTSTAGASTHTFKRFG</sequence>
<dbReference type="AlphaFoldDB" id="A0A0E1W1Q5"/>
<proteinExistence type="predicted"/>
<organism evidence="1">
    <name type="scientific">Burkholderia pseudomallei 1710a</name>
    <dbReference type="NCBI Taxonomy" id="320371"/>
    <lineage>
        <taxon>Bacteria</taxon>
        <taxon>Pseudomonadati</taxon>
        <taxon>Pseudomonadota</taxon>
        <taxon>Betaproteobacteria</taxon>
        <taxon>Burkholderiales</taxon>
        <taxon>Burkholderiaceae</taxon>
        <taxon>Burkholderia</taxon>
        <taxon>pseudomallei group</taxon>
    </lineage>
</organism>
<dbReference type="Proteomes" id="UP000001812">
    <property type="component" value="Chromosome I"/>
</dbReference>
<reference evidence="1" key="1">
    <citation type="submission" date="2009-05" db="EMBL/GenBank/DDBJ databases">
        <authorList>
            <person name="Harkins D.M."/>
            <person name="DeShazer D."/>
            <person name="Woods D.E."/>
            <person name="Brinkac L.M."/>
            <person name="Brown K.A."/>
            <person name="Hung G.C."/>
            <person name="Tuanyok A."/>
            <person name="Zhang B."/>
            <person name="Nierman W.C."/>
        </authorList>
    </citation>
    <scope>NUCLEOTIDE SEQUENCE [LARGE SCALE GENOMIC DNA]</scope>
    <source>
        <strain evidence="1">1710a</strain>
    </source>
</reference>